<protein>
    <submittedName>
        <fullName evidence="5">AraC family transcriptional regulator</fullName>
    </submittedName>
</protein>
<dbReference type="Proteomes" id="UP000565468">
    <property type="component" value="Unassembled WGS sequence"/>
</dbReference>
<dbReference type="PANTHER" id="PTHR43280">
    <property type="entry name" value="ARAC-FAMILY TRANSCRIPTIONAL REGULATOR"/>
    <property type="match status" value="1"/>
</dbReference>
<sequence length="274" mass="31986">MQETLNSRVLSANFSFHRKPFIMAKPNGFDHYLLRLQTDGRCRAVIDGKLSLIGPGDLLLFNPGRPYELKIEDEVNAQGESMVESGDYNIFFRGRWVDEWWNSQKRPTRMRVPLDDRYLGLFRQLVLEKRRLTHTYPEISEYTLRILCLEIDRLLSEQPSTTPKAYLAHRMKYYIEENASSLFKLDDVASHVGISVSRAVHLFKETFGTSIMQYTLDVRLDMARERIIFSPMSLEDVAETSGFASYTYFHRVFRSRFGVSPKQFRAQSRTSELN</sequence>
<organism evidence="5 6">
    <name type="scientific">Paenibacillus lemnae</name>
    <dbReference type="NCBI Taxonomy" id="1330551"/>
    <lineage>
        <taxon>Bacteria</taxon>
        <taxon>Bacillati</taxon>
        <taxon>Bacillota</taxon>
        <taxon>Bacilli</taxon>
        <taxon>Bacillales</taxon>
        <taxon>Paenibacillaceae</taxon>
        <taxon>Paenibacillus</taxon>
    </lineage>
</organism>
<dbReference type="AlphaFoldDB" id="A0A848M2S5"/>
<dbReference type="InterPro" id="IPR037923">
    <property type="entry name" value="HTH-like"/>
</dbReference>
<name>A0A848M2S5_PAELE</name>
<evidence type="ECO:0000313" key="5">
    <source>
        <dbReference type="EMBL" id="NMO94569.1"/>
    </source>
</evidence>
<dbReference type="GO" id="GO:0043565">
    <property type="term" value="F:sequence-specific DNA binding"/>
    <property type="evidence" value="ECO:0007669"/>
    <property type="project" value="InterPro"/>
</dbReference>
<feature type="domain" description="HTH araC/xylS-type" evidence="4">
    <location>
        <begin position="169"/>
        <end position="267"/>
    </location>
</feature>
<dbReference type="InterPro" id="IPR020449">
    <property type="entry name" value="Tscrpt_reg_AraC-type_HTH"/>
</dbReference>
<keyword evidence="1" id="KW-0805">Transcription regulation</keyword>
<dbReference type="InterPro" id="IPR003313">
    <property type="entry name" value="AraC-bd"/>
</dbReference>
<reference evidence="5 6" key="1">
    <citation type="submission" date="2020-04" db="EMBL/GenBank/DDBJ databases">
        <title>Paenibacillus algicola sp. nov., a novel marine bacterium producing alginate lyase.</title>
        <authorList>
            <person name="Huang H."/>
        </authorList>
    </citation>
    <scope>NUCLEOTIDE SEQUENCE [LARGE SCALE GENOMIC DNA]</scope>
    <source>
        <strain evidence="5 6">L7-75</strain>
    </source>
</reference>
<keyword evidence="3" id="KW-0804">Transcription</keyword>
<dbReference type="Pfam" id="PF12833">
    <property type="entry name" value="HTH_18"/>
    <property type="match status" value="1"/>
</dbReference>
<dbReference type="PROSITE" id="PS01124">
    <property type="entry name" value="HTH_ARAC_FAMILY_2"/>
    <property type="match status" value="1"/>
</dbReference>
<proteinExistence type="predicted"/>
<dbReference type="Pfam" id="PF02311">
    <property type="entry name" value="AraC_binding"/>
    <property type="match status" value="1"/>
</dbReference>
<keyword evidence="6" id="KW-1185">Reference proteome</keyword>
<keyword evidence="2" id="KW-0238">DNA-binding</keyword>
<accession>A0A848M2S5</accession>
<dbReference type="SUPFAM" id="SSF51215">
    <property type="entry name" value="Regulatory protein AraC"/>
    <property type="match status" value="1"/>
</dbReference>
<dbReference type="RefSeq" id="WP_169503282.1">
    <property type="nucleotide sequence ID" value="NZ_JABBPN010000002.1"/>
</dbReference>
<dbReference type="PRINTS" id="PR00032">
    <property type="entry name" value="HTHARAC"/>
</dbReference>
<dbReference type="PANTHER" id="PTHR43280:SF2">
    <property type="entry name" value="HTH-TYPE TRANSCRIPTIONAL REGULATOR EXSA"/>
    <property type="match status" value="1"/>
</dbReference>
<evidence type="ECO:0000256" key="3">
    <source>
        <dbReference type="ARBA" id="ARBA00023163"/>
    </source>
</evidence>
<dbReference type="InterPro" id="IPR009057">
    <property type="entry name" value="Homeodomain-like_sf"/>
</dbReference>
<evidence type="ECO:0000259" key="4">
    <source>
        <dbReference type="PROSITE" id="PS01124"/>
    </source>
</evidence>
<dbReference type="GO" id="GO:0003700">
    <property type="term" value="F:DNA-binding transcription factor activity"/>
    <property type="evidence" value="ECO:0007669"/>
    <property type="project" value="InterPro"/>
</dbReference>
<comment type="caution">
    <text evidence="5">The sequence shown here is derived from an EMBL/GenBank/DDBJ whole genome shotgun (WGS) entry which is preliminary data.</text>
</comment>
<dbReference type="PROSITE" id="PS00041">
    <property type="entry name" value="HTH_ARAC_FAMILY_1"/>
    <property type="match status" value="1"/>
</dbReference>
<dbReference type="EMBL" id="JABBPN010000002">
    <property type="protein sequence ID" value="NMO94569.1"/>
    <property type="molecule type" value="Genomic_DNA"/>
</dbReference>
<dbReference type="SMART" id="SM00342">
    <property type="entry name" value="HTH_ARAC"/>
    <property type="match status" value="1"/>
</dbReference>
<dbReference type="Gene3D" id="1.10.10.60">
    <property type="entry name" value="Homeodomain-like"/>
    <property type="match status" value="1"/>
</dbReference>
<evidence type="ECO:0000256" key="2">
    <source>
        <dbReference type="ARBA" id="ARBA00023125"/>
    </source>
</evidence>
<dbReference type="InterPro" id="IPR018060">
    <property type="entry name" value="HTH_AraC"/>
</dbReference>
<dbReference type="InterPro" id="IPR018062">
    <property type="entry name" value="HTH_AraC-typ_CS"/>
</dbReference>
<dbReference type="SUPFAM" id="SSF46689">
    <property type="entry name" value="Homeodomain-like"/>
    <property type="match status" value="2"/>
</dbReference>
<evidence type="ECO:0000256" key="1">
    <source>
        <dbReference type="ARBA" id="ARBA00023015"/>
    </source>
</evidence>
<evidence type="ECO:0000313" key="6">
    <source>
        <dbReference type="Proteomes" id="UP000565468"/>
    </source>
</evidence>
<gene>
    <name evidence="5" type="ORF">HII30_02050</name>
</gene>